<keyword evidence="5" id="KW-0479">Metal-binding</keyword>
<dbReference type="PANTHER" id="PTHR12863:SF1">
    <property type="entry name" value="FATTY ACID 2-HYDROXYLASE"/>
    <property type="match status" value="1"/>
</dbReference>
<organism evidence="17 18">
    <name type="scientific">Hyphococcus luteus</name>
    <dbReference type="NCBI Taxonomy" id="2058213"/>
    <lineage>
        <taxon>Bacteria</taxon>
        <taxon>Pseudomonadati</taxon>
        <taxon>Pseudomonadota</taxon>
        <taxon>Alphaproteobacteria</taxon>
        <taxon>Parvularculales</taxon>
        <taxon>Parvularculaceae</taxon>
        <taxon>Hyphococcus</taxon>
    </lineage>
</organism>
<dbReference type="InterPro" id="IPR014430">
    <property type="entry name" value="Scs7"/>
</dbReference>
<dbReference type="Pfam" id="PF04116">
    <property type="entry name" value="FA_hydroxylase"/>
    <property type="match status" value="1"/>
</dbReference>
<evidence type="ECO:0000313" key="17">
    <source>
        <dbReference type="EMBL" id="PQA88357.1"/>
    </source>
</evidence>
<dbReference type="PANTHER" id="PTHR12863">
    <property type="entry name" value="FATTY ACID HYDROXYLASE"/>
    <property type="match status" value="1"/>
</dbReference>
<dbReference type="RefSeq" id="WP_104829601.1">
    <property type="nucleotide sequence ID" value="NZ_PJCH01000005.1"/>
</dbReference>
<keyword evidence="12 15" id="KW-0472">Membrane</keyword>
<keyword evidence="7" id="KW-0276">Fatty acid metabolism</keyword>
<name>A0A2S7K783_9PROT</name>
<dbReference type="Proteomes" id="UP000239504">
    <property type="component" value="Unassembled WGS sequence"/>
</dbReference>
<evidence type="ECO:0000256" key="11">
    <source>
        <dbReference type="ARBA" id="ARBA00023098"/>
    </source>
</evidence>
<gene>
    <name evidence="17" type="ORF">CW354_08650</name>
</gene>
<evidence type="ECO:0000256" key="15">
    <source>
        <dbReference type="SAM" id="Phobius"/>
    </source>
</evidence>
<proteinExistence type="predicted"/>
<evidence type="ECO:0000256" key="9">
    <source>
        <dbReference type="ARBA" id="ARBA00022989"/>
    </source>
</evidence>
<evidence type="ECO:0000256" key="13">
    <source>
        <dbReference type="ARBA" id="ARBA00023160"/>
    </source>
</evidence>
<evidence type="ECO:0000256" key="10">
    <source>
        <dbReference type="ARBA" id="ARBA00023002"/>
    </source>
</evidence>
<keyword evidence="11" id="KW-0443">Lipid metabolism</keyword>
<evidence type="ECO:0000256" key="2">
    <source>
        <dbReference type="ARBA" id="ARBA00004477"/>
    </source>
</evidence>
<feature type="compositionally biased region" description="Basic and acidic residues" evidence="14">
    <location>
        <begin position="236"/>
        <end position="248"/>
    </location>
</feature>
<comment type="cofactor">
    <cofactor evidence="1">
        <name>Zn(2+)</name>
        <dbReference type="ChEBI" id="CHEBI:29105"/>
    </cofactor>
</comment>
<protein>
    <submittedName>
        <fullName evidence="17">Fatty acid hydroxylase</fullName>
    </submittedName>
</protein>
<evidence type="ECO:0000256" key="7">
    <source>
        <dbReference type="ARBA" id="ARBA00022832"/>
    </source>
</evidence>
<dbReference type="GO" id="GO:0006633">
    <property type="term" value="P:fatty acid biosynthetic process"/>
    <property type="evidence" value="ECO:0007669"/>
    <property type="project" value="UniProtKB-KW"/>
</dbReference>
<comment type="subcellular location">
    <subcellularLocation>
        <location evidence="2">Endoplasmic reticulum membrane</location>
        <topology evidence="2">Multi-pass membrane protein</topology>
    </subcellularLocation>
</comment>
<feature type="transmembrane region" description="Helical" evidence="15">
    <location>
        <begin position="58"/>
        <end position="77"/>
    </location>
</feature>
<evidence type="ECO:0000256" key="1">
    <source>
        <dbReference type="ARBA" id="ARBA00001947"/>
    </source>
</evidence>
<keyword evidence="10" id="KW-0560">Oxidoreductase</keyword>
<evidence type="ECO:0000256" key="5">
    <source>
        <dbReference type="ARBA" id="ARBA00022723"/>
    </source>
</evidence>
<evidence type="ECO:0000256" key="14">
    <source>
        <dbReference type="SAM" id="MobiDB-lite"/>
    </source>
</evidence>
<evidence type="ECO:0000256" key="6">
    <source>
        <dbReference type="ARBA" id="ARBA00022824"/>
    </source>
</evidence>
<dbReference type="GO" id="GO:0016020">
    <property type="term" value="C:membrane"/>
    <property type="evidence" value="ECO:0007669"/>
    <property type="project" value="InterPro"/>
</dbReference>
<keyword evidence="8" id="KW-0862">Zinc</keyword>
<comment type="caution">
    <text evidence="17">The sequence shown here is derived from an EMBL/GenBank/DDBJ whole genome shotgun (WGS) entry which is preliminary data.</text>
</comment>
<keyword evidence="3" id="KW-0444">Lipid biosynthesis</keyword>
<feature type="transmembrane region" description="Helical" evidence="15">
    <location>
        <begin position="132"/>
        <end position="155"/>
    </location>
</feature>
<evidence type="ECO:0000256" key="8">
    <source>
        <dbReference type="ARBA" id="ARBA00022833"/>
    </source>
</evidence>
<evidence type="ECO:0000259" key="16">
    <source>
        <dbReference type="Pfam" id="PF04116"/>
    </source>
</evidence>
<dbReference type="GO" id="GO:0005506">
    <property type="term" value="F:iron ion binding"/>
    <property type="evidence" value="ECO:0007669"/>
    <property type="project" value="InterPro"/>
</dbReference>
<evidence type="ECO:0000256" key="12">
    <source>
        <dbReference type="ARBA" id="ARBA00023136"/>
    </source>
</evidence>
<dbReference type="OrthoDB" id="5291370at2"/>
<dbReference type="EMBL" id="PJCH01000005">
    <property type="protein sequence ID" value="PQA88357.1"/>
    <property type="molecule type" value="Genomic_DNA"/>
</dbReference>
<evidence type="ECO:0000313" key="18">
    <source>
        <dbReference type="Proteomes" id="UP000239504"/>
    </source>
</evidence>
<keyword evidence="4 15" id="KW-0812">Transmembrane</keyword>
<feature type="domain" description="Fatty acid hydroxylase" evidence="16">
    <location>
        <begin position="64"/>
        <end position="206"/>
    </location>
</feature>
<sequence length="257" mass="29274">MRLFIGYKAWKEEEYLLNRMTFDDLVKAYVTYPAIQVYALILIAALVAGIATIGSISLFLAAFAAGAVLFPIAWYFVHRFVLHGSWMYKTPWLAGLWKRVHYDHHLYPNDLSVLFGGLHTTLPTILLVAGPVGWLIGGFPCACAAVAGTVVMTMYTEFLHAGEHLAFQPKSKFWKDMKRRHLAHHFHNEQGNYGIAEFFWDRRFGTFYDDTKDAPRTATARNLGYTSEMAEKFPWVKELTDAEPEPRKSMRSRGAVS</sequence>
<dbReference type="GO" id="GO:0080132">
    <property type="term" value="F:fatty acid 2-hydroxylase activity"/>
    <property type="evidence" value="ECO:0007669"/>
    <property type="project" value="InterPro"/>
</dbReference>
<keyword evidence="9 15" id="KW-1133">Transmembrane helix</keyword>
<dbReference type="AlphaFoldDB" id="A0A2S7K783"/>
<evidence type="ECO:0000256" key="4">
    <source>
        <dbReference type="ARBA" id="ARBA00022692"/>
    </source>
</evidence>
<evidence type="ECO:0000256" key="3">
    <source>
        <dbReference type="ARBA" id="ARBA00022516"/>
    </source>
</evidence>
<keyword evidence="13" id="KW-0275">Fatty acid biosynthesis</keyword>
<dbReference type="InterPro" id="IPR006694">
    <property type="entry name" value="Fatty_acid_hydroxylase"/>
</dbReference>
<keyword evidence="6" id="KW-0256">Endoplasmic reticulum</keyword>
<reference evidence="17 18" key="1">
    <citation type="submission" date="2017-12" db="EMBL/GenBank/DDBJ databases">
        <authorList>
            <person name="Hurst M.R.H."/>
        </authorList>
    </citation>
    <scope>NUCLEOTIDE SEQUENCE [LARGE SCALE GENOMIC DNA]</scope>
    <source>
        <strain evidence="17 18">SY-3-19</strain>
    </source>
</reference>
<accession>A0A2S7K783</accession>
<feature type="transmembrane region" description="Helical" evidence="15">
    <location>
        <begin position="29"/>
        <end position="51"/>
    </location>
</feature>
<keyword evidence="18" id="KW-1185">Reference proteome</keyword>
<feature type="region of interest" description="Disordered" evidence="14">
    <location>
        <begin position="236"/>
        <end position="257"/>
    </location>
</feature>